<keyword evidence="3" id="KW-1185">Reference proteome</keyword>
<dbReference type="Proteomes" id="UP000026915">
    <property type="component" value="Chromosome 3"/>
</dbReference>
<organism evidence="2 3">
    <name type="scientific">Theobroma cacao</name>
    <name type="common">Cacao</name>
    <name type="synonym">Cocoa</name>
    <dbReference type="NCBI Taxonomy" id="3641"/>
    <lineage>
        <taxon>Eukaryota</taxon>
        <taxon>Viridiplantae</taxon>
        <taxon>Streptophyta</taxon>
        <taxon>Embryophyta</taxon>
        <taxon>Tracheophyta</taxon>
        <taxon>Spermatophyta</taxon>
        <taxon>Magnoliopsida</taxon>
        <taxon>eudicotyledons</taxon>
        <taxon>Gunneridae</taxon>
        <taxon>Pentapetalae</taxon>
        <taxon>rosids</taxon>
        <taxon>malvids</taxon>
        <taxon>Malvales</taxon>
        <taxon>Malvaceae</taxon>
        <taxon>Byttnerioideae</taxon>
        <taxon>Theobroma</taxon>
    </lineage>
</organism>
<dbReference type="EMBL" id="CM001881">
    <property type="protein sequence ID" value="EOY21105.1"/>
    <property type="molecule type" value="Genomic_DNA"/>
</dbReference>
<sequence length="230" mass="26169">MLIRKMESKFSLRDKEKVKNLDRKHNHPKASSGAYCSSCGSSKEHNSRCHESLIEFACSACFFCIFCPLSIVWCCAQMPCKIGWRTARYAINWACCGSDKRVFVEYSSFSDIDLDDLPSKSPNNSSYPFNSARSRTSHRTNDSRQIPPKGQYLTWTNDKDGLDLVWKILDRAFANPFMDQEAVALLERPFEAKEVKAGAFQIRPMKAPGIEAKPSHMRKDLNKTLITLNP</sequence>
<dbReference type="HOGENOM" id="CLU_1206618_0_0_1"/>
<accession>A0A061FUB7</accession>
<dbReference type="InParanoid" id="A0A061FUB7"/>
<dbReference type="AlphaFoldDB" id="A0A061FUB7"/>
<name>A0A061FUB7_THECC</name>
<protein>
    <submittedName>
        <fullName evidence="2">Uncharacterized protein</fullName>
    </submittedName>
</protein>
<evidence type="ECO:0000313" key="3">
    <source>
        <dbReference type="Proteomes" id="UP000026915"/>
    </source>
</evidence>
<dbReference type="Gramene" id="EOY21105">
    <property type="protein sequence ID" value="EOY21105"/>
    <property type="gene ID" value="TCM_012439"/>
</dbReference>
<feature type="region of interest" description="Disordered" evidence="1">
    <location>
        <begin position="121"/>
        <end position="150"/>
    </location>
</feature>
<proteinExistence type="predicted"/>
<reference evidence="2 3" key="1">
    <citation type="journal article" date="2013" name="Genome Biol.">
        <title>The genome sequence of the most widely cultivated cacao type and its use to identify candidate genes regulating pod color.</title>
        <authorList>
            <person name="Motamayor J.C."/>
            <person name="Mockaitis K."/>
            <person name="Schmutz J."/>
            <person name="Haiminen N."/>
            <person name="Iii D.L."/>
            <person name="Cornejo O."/>
            <person name="Findley S.D."/>
            <person name="Zheng P."/>
            <person name="Utro F."/>
            <person name="Royaert S."/>
            <person name="Saski C."/>
            <person name="Jenkins J."/>
            <person name="Podicheti R."/>
            <person name="Zhao M."/>
            <person name="Scheffler B.E."/>
            <person name="Stack J.C."/>
            <person name="Feltus F.A."/>
            <person name="Mustiga G.M."/>
            <person name="Amores F."/>
            <person name="Phillips W."/>
            <person name="Marelli J.P."/>
            <person name="May G.D."/>
            <person name="Shapiro H."/>
            <person name="Ma J."/>
            <person name="Bustamante C.D."/>
            <person name="Schnell R.J."/>
            <person name="Main D."/>
            <person name="Gilbert D."/>
            <person name="Parida L."/>
            <person name="Kuhn D.N."/>
        </authorList>
    </citation>
    <scope>NUCLEOTIDE SEQUENCE [LARGE SCALE GENOMIC DNA]</scope>
    <source>
        <strain evidence="3">cv. Matina 1-6</strain>
    </source>
</reference>
<evidence type="ECO:0000313" key="2">
    <source>
        <dbReference type="EMBL" id="EOY21105.1"/>
    </source>
</evidence>
<evidence type="ECO:0000256" key="1">
    <source>
        <dbReference type="SAM" id="MobiDB-lite"/>
    </source>
</evidence>
<dbReference type="eggNOG" id="ENOG502S932">
    <property type="taxonomic scope" value="Eukaryota"/>
</dbReference>
<feature type="compositionally biased region" description="Polar residues" evidence="1">
    <location>
        <begin position="121"/>
        <end position="134"/>
    </location>
</feature>
<gene>
    <name evidence="2" type="ORF">TCM_012439</name>
</gene>